<organism evidence="1 2">
    <name type="scientific">Methanothrix harundinacea</name>
    <dbReference type="NCBI Taxonomy" id="301375"/>
    <lineage>
        <taxon>Archaea</taxon>
        <taxon>Methanobacteriati</taxon>
        <taxon>Methanobacteriota</taxon>
        <taxon>Stenosarchaea group</taxon>
        <taxon>Methanomicrobia</taxon>
        <taxon>Methanotrichales</taxon>
        <taxon>Methanotrichaceae</taxon>
        <taxon>Methanothrix</taxon>
    </lineage>
</organism>
<gene>
    <name evidence="1" type="ORF">XE07_2232</name>
</gene>
<sequence>MAALLGTTAQAFDLTGDWDSDGAGFYIRQVNDTIWWYAENSAEDPAWTSVAYGTVEGDTVNVTWVDVPKGNATIMGTAVFNVISEDELQLVNQTGGFGGEDWKEVKLLRINSGF</sequence>
<dbReference type="EMBL" id="LGHB01000059">
    <property type="protein sequence ID" value="KUK94143.1"/>
    <property type="molecule type" value="Genomic_DNA"/>
</dbReference>
<reference evidence="2" key="1">
    <citation type="journal article" date="2015" name="MBio">
        <title>Genome-Resolved Metagenomic Analysis Reveals Roles for Candidate Phyla and Other Microbial Community Members in Biogeochemical Transformations in Oil Reservoirs.</title>
        <authorList>
            <person name="Hu P."/>
            <person name="Tom L."/>
            <person name="Singh A."/>
            <person name="Thomas B.C."/>
            <person name="Baker B.J."/>
            <person name="Piceno Y.M."/>
            <person name="Andersen G.L."/>
            <person name="Banfield J.F."/>
        </authorList>
    </citation>
    <scope>NUCLEOTIDE SEQUENCE [LARGE SCALE GENOMIC DNA]</scope>
</reference>
<protein>
    <submittedName>
        <fullName evidence="1">Uncharacterized protein</fullName>
    </submittedName>
</protein>
<evidence type="ECO:0000313" key="1">
    <source>
        <dbReference type="EMBL" id="KUK94143.1"/>
    </source>
</evidence>
<name>A0A101IFC7_9EURY</name>
<dbReference type="Proteomes" id="UP000053961">
    <property type="component" value="Unassembled WGS sequence"/>
</dbReference>
<evidence type="ECO:0000313" key="2">
    <source>
        <dbReference type="Proteomes" id="UP000053961"/>
    </source>
</evidence>
<dbReference type="PATRIC" id="fig|301375.6.peg.768"/>
<comment type="caution">
    <text evidence="1">The sequence shown here is derived from an EMBL/GenBank/DDBJ whole genome shotgun (WGS) entry which is preliminary data.</text>
</comment>
<dbReference type="AlphaFoldDB" id="A0A101IFC7"/>
<proteinExistence type="predicted"/>
<accession>A0A101IFC7</accession>